<dbReference type="AlphaFoldDB" id="A0A7X2ZF84"/>
<reference evidence="9 10" key="1">
    <citation type="submission" date="2019-11" db="EMBL/GenBank/DDBJ databases">
        <title>Draft genome sequences of five Paenibacillus species of dairy origin.</title>
        <authorList>
            <person name="Olajide A.M."/>
            <person name="Chen S."/>
            <person name="Lapointe G."/>
        </authorList>
    </citation>
    <scope>NUCLEOTIDE SEQUENCE [LARGE SCALE GENOMIC DNA]</scope>
    <source>
        <strain evidence="9 10">2CS3</strain>
    </source>
</reference>
<dbReference type="InterPro" id="IPR050105">
    <property type="entry name" value="MoCo_biosynth_MoaA/MoaC"/>
</dbReference>
<dbReference type="NCBIfam" id="TIGR00581">
    <property type="entry name" value="moaC"/>
    <property type="match status" value="1"/>
</dbReference>
<dbReference type="InterPro" id="IPR047594">
    <property type="entry name" value="MoaC_bact/euk"/>
</dbReference>
<dbReference type="HAMAP" id="MF_01224_B">
    <property type="entry name" value="MoaC_B"/>
    <property type="match status" value="1"/>
</dbReference>
<keyword evidence="5 6" id="KW-0456">Lyase</keyword>
<evidence type="ECO:0000313" key="9">
    <source>
        <dbReference type="EMBL" id="MUG73743.1"/>
    </source>
</evidence>
<evidence type="ECO:0000256" key="4">
    <source>
        <dbReference type="ARBA" id="ARBA00023150"/>
    </source>
</evidence>
<comment type="pathway">
    <text evidence="2 6">Cofactor biosynthesis; molybdopterin biosynthesis.</text>
</comment>
<dbReference type="InterPro" id="IPR023045">
    <property type="entry name" value="MoaC"/>
</dbReference>
<dbReference type="InterPro" id="IPR002820">
    <property type="entry name" value="Mopterin_CF_biosynth-C_dom"/>
</dbReference>
<dbReference type="CDD" id="cd01420">
    <property type="entry name" value="MoaC_PE"/>
    <property type="match status" value="1"/>
</dbReference>
<evidence type="ECO:0000256" key="6">
    <source>
        <dbReference type="HAMAP-Rule" id="MF_01224"/>
    </source>
</evidence>
<protein>
    <recommendedName>
        <fullName evidence="3 6">Cyclic pyranopterin monophosphate synthase</fullName>
        <ecNumber evidence="3 6">4.6.1.17</ecNumber>
    </recommendedName>
    <alternativeName>
        <fullName evidence="6">Molybdenum cofactor biosynthesis protein C</fullName>
    </alternativeName>
</protein>
<evidence type="ECO:0000259" key="8">
    <source>
        <dbReference type="Pfam" id="PF01967"/>
    </source>
</evidence>
<dbReference type="GO" id="GO:0061799">
    <property type="term" value="F:cyclic pyranopterin monophosphate synthase activity"/>
    <property type="evidence" value="ECO:0007669"/>
    <property type="project" value="UniProtKB-UniRule"/>
</dbReference>
<dbReference type="Pfam" id="PF01967">
    <property type="entry name" value="MoaC"/>
    <property type="match status" value="1"/>
</dbReference>
<evidence type="ECO:0000256" key="1">
    <source>
        <dbReference type="ARBA" id="ARBA00001637"/>
    </source>
</evidence>
<sequence length="182" mass="19771">MWREGRLSLTKREEDQETAKDAALSPLTHFNEQGRARMVDVSDKSETTRTATARTTVTMRPETLQLILQGRIGKGDVMGVAQVAAIMAAKKTSDWIPMCHPLFLTGVNVEFDNNGETELYIEATVRTKGQTGVEMEALTAVSAAALTVYDMCKAAEKSMQIGPTLLVSKTGGKSGDYLHTSS</sequence>
<dbReference type="PANTHER" id="PTHR22960">
    <property type="entry name" value="MOLYBDOPTERIN COFACTOR SYNTHESIS PROTEIN A"/>
    <property type="match status" value="1"/>
</dbReference>
<feature type="active site" evidence="6">
    <location>
        <position position="150"/>
    </location>
</feature>
<organism evidence="9 10">
    <name type="scientific">Paenibacillus validus</name>
    <dbReference type="NCBI Taxonomy" id="44253"/>
    <lineage>
        <taxon>Bacteria</taxon>
        <taxon>Bacillati</taxon>
        <taxon>Bacillota</taxon>
        <taxon>Bacilli</taxon>
        <taxon>Bacillales</taxon>
        <taxon>Paenibacillaceae</taxon>
        <taxon>Paenibacillus</taxon>
    </lineage>
</organism>
<dbReference type="GO" id="GO:0006777">
    <property type="term" value="P:Mo-molybdopterin cofactor biosynthetic process"/>
    <property type="evidence" value="ECO:0007669"/>
    <property type="project" value="UniProtKB-UniRule"/>
</dbReference>
<comment type="caution">
    <text evidence="9">The sequence shown here is derived from an EMBL/GenBank/DDBJ whole genome shotgun (WGS) entry which is preliminary data.</text>
</comment>
<evidence type="ECO:0000313" key="10">
    <source>
        <dbReference type="Proteomes" id="UP000450917"/>
    </source>
</evidence>
<evidence type="ECO:0000256" key="2">
    <source>
        <dbReference type="ARBA" id="ARBA00005046"/>
    </source>
</evidence>
<dbReference type="SUPFAM" id="SSF55040">
    <property type="entry name" value="Molybdenum cofactor biosynthesis protein C, MoaC"/>
    <property type="match status" value="1"/>
</dbReference>
<gene>
    <name evidence="6 9" type="primary">moaC</name>
    <name evidence="9" type="ORF">GNP93_24350</name>
</gene>
<proteinExistence type="inferred from homology"/>
<evidence type="ECO:0000256" key="7">
    <source>
        <dbReference type="SAM" id="MobiDB-lite"/>
    </source>
</evidence>
<keyword evidence="10" id="KW-1185">Reference proteome</keyword>
<feature type="region of interest" description="Disordered" evidence="7">
    <location>
        <begin position="1"/>
        <end position="21"/>
    </location>
</feature>
<dbReference type="InterPro" id="IPR036522">
    <property type="entry name" value="MoaC_sf"/>
</dbReference>
<dbReference type="UniPathway" id="UPA00344"/>
<comment type="function">
    <text evidence="6">Catalyzes the conversion of (8S)-3',8-cyclo-7,8-dihydroguanosine 5'-triphosphate to cyclic pyranopterin monophosphate (cPMP).</text>
</comment>
<feature type="binding site" evidence="6">
    <location>
        <begin position="98"/>
        <end position="100"/>
    </location>
    <ligand>
        <name>substrate</name>
    </ligand>
</feature>
<dbReference type="Gene3D" id="3.30.70.640">
    <property type="entry name" value="Molybdopterin cofactor biosynthesis C (MoaC) domain"/>
    <property type="match status" value="1"/>
</dbReference>
<comment type="subunit">
    <text evidence="6">Homohexamer; trimer of dimers.</text>
</comment>
<dbReference type="PANTHER" id="PTHR22960:SF29">
    <property type="entry name" value="CYCLIC PYRANOPTERIN MONOPHOSPHATE SYNTHASE"/>
    <property type="match status" value="1"/>
</dbReference>
<evidence type="ECO:0000256" key="3">
    <source>
        <dbReference type="ARBA" id="ARBA00012575"/>
    </source>
</evidence>
<feature type="binding site" evidence="6">
    <location>
        <begin position="135"/>
        <end position="136"/>
    </location>
    <ligand>
        <name>substrate</name>
    </ligand>
</feature>
<comment type="similarity">
    <text evidence="6">Belongs to the MoaC family.</text>
</comment>
<dbReference type="Proteomes" id="UP000450917">
    <property type="component" value="Unassembled WGS sequence"/>
</dbReference>
<feature type="compositionally biased region" description="Basic and acidic residues" evidence="7">
    <location>
        <begin position="1"/>
        <end position="20"/>
    </location>
</feature>
<evidence type="ECO:0000256" key="5">
    <source>
        <dbReference type="ARBA" id="ARBA00023239"/>
    </source>
</evidence>
<dbReference type="EC" id="4.6.1.17" evidence="3 6"/>
<feature type="domain" description="Molybdopterin cofactor biosynthesis C (MoaC)" evidence="8">
    <location>
        <begin position="38"/>
        <end position="172"/>
    </location>
</feature>
<dbReference type="EMBL" id="WNZX01000031">
    <property type="protein sequence ID" value="MUG73743.1"/>
    <property type="molecule type" value="Genomic_DNA"/>
</dbReference>
<name>A0A7X2ZF84_9BACL</name>
<dbReference type="NCBIfam" id="NF006870">
    <property type="entry name" value="PRK09364.1"/>
    <property type="match status" value="1"/>
</dbReference>
<accession>A0A7X2ZF84</accession>
<comment type="catalytic activity">
    <reaction evidence="1 6">
        <text>(8S)-3',8-cyclo-7,8-dihydroguanosine 5'-triphosphate = cyclic pyranopterin phosphate + diphosphate</text>
        <dbReference type="Rhea" id="RHEA:49580"/>
        <dbReference type="ChEBI" id="CHEBI:33019"/>
        <dbReference type="ChEBI" id="CHEBI:59648"/>
        <dbReference type="ChEBI" id="CHEBI:131766"/>
        <dbReference type="EC" id="4.6.1.17"/>
    </reaction>
</comment>
<keyword evidence="4 6" id="KW-0501">Molybdenum cofactor biosynthesis</keyword>